<keyword evidence="4" id="KW-0539">Nucleus</keyword>
<evidence type="ECO:0000256" key="6">
    <source>
        <dbReference type="SAM" id="MobiDB-lite"/>
    </source>
</evidence>
<feature type="domain" description="NAC" evidence="8">
    <location>
        <begin position="17"/>
        <end position="159"/>
    </location>
</feature>
<keyword evidence="7" id="KW-0472">Membrane</keyword>
<keyword evidence="3" id="KW-0804">Transcription</keyword>
<dbReference type="Gene3D" id="2.170.150.80">
    <property type="entry name" value="NAC domain"/>
    <property type="match status" value="1"/>
</dbReference>
<organism evidence="9 10">
    <name type="scientific">Vigna radiata var. radiata</name>
    <name type="common">Mung bean</name>
    <name type="synonym">Phaseolus aureus</name>
    <dbReference type="NCBI Taxonomy" id="3916"/>
    <lineage>
        <taxon>Eukaryota</taxon>
        <taxon>Viridiplantae</taxon>
        <taxon>Streptophyta</taxon>
        <taxon>Embryophyta</taxon>
        <taxon>Tracheophyta</taxon>
        <taxon>Spermatophyta</taxon>
        <taxon>Magnoliopsida</taxon>
        <taxon>eudicotyledons</taxon>
        <taxon>Gunneridae</taxon>
        <taxon>Pentapetalae</taxon>
        <taxon>rosids</taxon>
        <taxon>fabids</taxon>
        <taxon>Fabales</taxon>
        <taxon>Fabaceae</taxon>
        <taxon>Papilionoideae</taxon>
        <taxon>50 kb inversion clade</taxon>
        <taxon>NPAAA clade</taxon>
        <taxon>indigoferoid/millettioid clade</taxon>
        <taxon>Phaseoleae</taxon>
        <taxon>Vigna</taxon>
    </lineage>
</organism>
<feature type="coiled-coil region" evidence="5">
    <location>
        <begin position="421"/>
        <end position="448"/>
    </location>
</feature>
<dbReference type="GO" id="GO:0006355">
    <property type="term" value="P:regulation of DNA-templated transcription"/>
    <property type="evidence" value="ECO:0007669"/>
    <property type="project" value="InterPro"/>
</dbReference>
<evidence type="ECO:0000256" key="4">
    <source>
        <dbReference type="ARBA" id="ARBA00023242"/>
    </source>
</evidence>
<dbReference type="AlphaFoldDB" id="A0A3Q0EP37"/>
<dbReference type="PANTHER" id="PTHR31744">
    <property type="entry name" value="PROTEIN CUP-SHAPED COTYLEDON 2-RELATED"/>
    <property type="match status" value="1"/>
</dbReference>
<evidence type="ECO:0000259" key="8">
    <source>
        <dbReference type="PROSITE" id="PS51005"/>
    </source>
</evidence>
<evidence type="ECO:0000256" key="7">
    <source>
        <dbReference type="SAM" id="Phobius"/>
    </source>
</evidence>
<dbReference type="InterPro" id="IPR036093">
    <property type="entry name" value="NAC_dom_sf"/>
</dbReference>
<dbReference type="PANTHER" id="PTHR31744:SF210">
    <property type="entry name" value="NAC DOMAIN-CONTAINING PROTEIN 86-LIKE"/>
    <property type="match status" value="1"/>
</dbReference>
<dbReference type="Pfam" id="PF02365">
    <property type="entry name" value="NAM"/>
    <property type="match status" value="1"/>
</dbReference>
<dbReference type="GeneID" id="106779116"/>
<dbReference type="RefSeq" id="XP_022632164.1">
    <property type="nucleotide sequence ID" value="XM_022776443.1"/>
</dbReference>
<evidence type="ECO:0000256" key="5">
    <source>
        <dbReference type="SAM" id="Coils"/>
    </source>
</evidence>
<evidence type="ECO:0000256" key="3">
    <source>
        <dbReference type="ARBA" id="ARBA00023163"/>
    </source>
</evidence>
<dbReference type="KEGG" id="vra:106779116"/>
<protein>
    <submittedName>
        <fullName evidence="10">NAC domain-containing protein 40</fullName>
    </submittedName>
</protein>
<gene>
    <name evidence="10" type="primary">LOC106779116</name>
</gene>
<keyword evidence="7" id="KW-0812">Transmembrane</keyword>
<feature type="region of interest" description="Disordered" evidence="6">
    <location>
        <begin position="208"/>
        <end position="247"/>
    </location>
</feature>
<keyword evidence="2" id="KW-0238">DNA-binding</keyword>
<evidence type="ECO:0000313" key="9">
    <source>
        <dbReference type="Proteomes" id="UP000087766"/>
    </source>
</evidence>
<feature type="compositionally biased region" description="Low complexity" evidence="6">
    <location>
        <begin position="209"/>
        <end position="221"/>
    </location>
</feature>
<dbReference type="InterPro" id="IPR003441">
    <property type="entry name" value="NAC-dom"/>
</dbReference>
<keyword evidence="9" id="KW-1185">Reference proteome</keyword>
<dbReference type="STRING" id="3916.A0A3Q0EP37"/>
<evidence type="ECO:0000256" key="1">
    <source>
        <dbReference type="ARBA" id="ARBA00023015"/>
    </source>
</evidence>
<evidence type="ECO:0000256" key="2">
    <source>
        <dbReference type="ARBA" id="ARBA00023125"/>
    </source>
</evidence>
<feature type="transmembrane region" description="Helical" evidence="7">
    <location>
        <begin position="326"/>
        <end position="353"/>
    </location>
</feature>
<dbReference type="OrthoDB" id="1935348at2759"/>
<dbReference type="Proteomes" id="UP000087766">
    <property type="component" value="Unplaced"/>
</dbReference>
<keyword evidence="1" id="KW-0805">Transcription regulation</keyword>
<reference evidence="10" key="1">
    <citation type="submission" date="2025-08" db="UniProtKB">
        <authorList>
            <consortium name="RefSeq"/>
        </authorList>
    </citation>
    <scope>IDENTIFICATION</scope>
    <source>
        <tissue evidence="10">Leaf</tissue>
    </source>
</reference>
<keyword evidence="7" id="KW-1133">Transmembrane helix</keyword>
<feature type="region of interest" description="Disordered" evidence="6">
    <location>
        <begin position="165"/>
        <end position="194"/>
    </location>
</feature>
<feature type="transmembrane region" description="Helical" evidence="7">
    <location>
        <begin position="359"/>
        <end position="382"/>
    </location>
</feature>
<dbReference type="PROSITE" id="PS51005">
    <property type="entry name" value="NAC"/>
    <property type="match status" value="1"/>
</dbReference>
<dbReference type="SUPFAM" id="SSF101941">
    <property type="entry name" value="NAC domain"/>
    <property type="match status" value="1"/>
</dbReference>
<keyword evidence="5" id="KW-0175">Coiled coil</keyword>
<dbReference type="GO" id="GO:0003677">
    <property type="term" value="F:DNA binding"/>
    <property type="evidence" value="ECO:0007669"/>
    <property type="project" value="UniProtKB-KW"/>
</dbReference>
<accession>A0A3Q0EP37</accession>
<proteinExistence type="predicted"/>
<sequence length="474" mass="53336">MEGVSREAQMSIAASSMFPGFRFCPTDEELISYYLRKKLDGHEESVQVISEVELCKFEPWDLPAKSFIQSDNEWFFFSPRGRKYPNGSQSKRATECGYWKATGKERNVKSGSNVIGTKRTLVFHLGRAPKGERTEWIMHEYCINDKSQDSLVICRLKRNTEFRLSDHSNRASSSQRHHVNSHESGCAISEGGGIDQRDVCEQDKEVGCSSKRSSSSYGSPSNEQIDSVSESNHRPVNEATLTESSDQAKEVYEEDCYAEILKDDIIKLDESSISAEGHTGAHDPAQMHPAQGTAKRRIRLRVGNSKRSSPAVVGFRSTIMQSSKSTFFAGISNSLVALVFLVFTLIFLVFVGWSQTTEVLSACSGTMSRPMLLVFLLIILIITSQFEWKQQLVADVDSNPTVSQKQHQISKAEETVKEKIILVQEKNIQRLNELVRHLQEQLQQCRGRNGTINGTVSPLAERILELERQQILED</sequence>
<name>A0A3Q0EP37_VIGRR</name>
<evidence type="ECO:0000313" key="10">
    <source>
        <dbReference type="RefSeq" id="XP_022632164.1"/>
    </source>
</evidence>